<feature type="compositionally biased region" description="Gly residues" evidence="1">
    <location>
        <begin position="7"/>
        <end position="16"/>
    </location>
</feature>
<dbReference type="Proteomes" id="UP000429607">
    <property type="component" value="Unassembled WGS sequence"/>
</dbReference>
<dbReference type="Pfam" id="PF14223">
    <property type="entry name" value="Retrotran_gag_2"/>
    <property type="match status" value="1"/>
</dbReference>
<sequence>MSTNSGNIGGSAGNSPGGANQAAGIQAAGIQAAGNGAVLQQAVLRGSSKAPFFEGAFELYRAELELFLDERNEWNIVTGDEGRSTMGDAEQADYDKRDRLARATILRGLRGGRKTEDAAKVCNLSSAHEMWKTLVFDYTLRDFSYAVLLRRQLYQFSRT</sequence>
<evidence type="ECO:0000256" key="1">
    <source>
        <dbReference type="SAM" id="MobiDB-lite"/>
    </source>
</evidence>
<proteinExistence type="predicted"/>
<gene>
    <name evidence="2" type="ORF">PR001_g20267</name>
</gene>
<evidence type="ECO:0000313" key="2">
    <source>
        <dbReference type="EMBL" id="KAE8994884.1"/>
    </source>
</evidence>
<dbReference type="EMBL" id="QXFV01001980">
    <property type="protein sequence ID" value="KAE8994884.1"/>
    <property type="molecule type" value="Genomic_DNA"/>
</dbReference>
<name>A0A6A3JRW3_9STRA</name>
<feature type="region of interest" description="Disordered" evidence="1">
    <location>
        <begin position="1"/>
        <end position="21"/>
    </location>
</feature>
<reference evidence="2 3" key="1">
    <citation type="submission" date="2018-09" db="EMBL/GenBank/DDBJ databases">
        <title>Genomic investigation of the strawberry pathogen Phytophthora fragariae indicates pathogenicity is determined by transcriptional variation in three key races.</title>
        <authorList>
            <person name="Adams T.M."/>
            <person name="Armitage A.D."/>
            <person name="Sobczyk M.K."/>
            <person name="Bates H.J."/>
            <person name="Dunwell J.M."/>
            <person name="Nellist C.F."/>
            <person name="Harrison R.J."/>
        </authorList>
    </citation>
    <scope>NUCLEOTIDE SEQUENCE [LARGE SCALE GENOMIC DNA]</scope>
    <source>
        <strain evidence="2 3">SCRP249</strain>
    </source>
</reference>
<comment type="caution">
    <text evidence="2">The sequence shown here is derived from an EMBL/GenBank/DDBJ whole genome shotgun (WGS) entry which is preliminary data.</text>
</comment>
<protein>
    <submittedName>
        <fullName evidence="2">Uncharacterized protein</fullName>
    </submittedName>
</protein>
<evidence type="ECO:0000313" key="3">
    <source>
        <dbReference type="Proteomes" id="UP000429607"/>
    </source>
</evidence>
<organism evidence="2 3">
    <name type="scientific">Phytophthora rubi</name>
    <dbReference type="NCBI Taxonomy" id="129364"/>
    <lineage>
        <taxon>Eukaryota</taxon>
        <taxon>Sar</taxon>
        <taxon>Stramenopiles</taxon>
        <taxon>Oomycota</taxon>
        <taxon>Peronosporomycetes</taxon>
        <taxon>Peronosporales</taxon>
        <taxon>Peronosporaceae</taxon>
        <taxon>Phytophthora</taxon>
    </lineage>
</organism>
<dbReference type="AlphaFoldDB" id="A0A6A3JRW3"/>
<accession>A0A6A3JRW3</accession>